<dbReference type="InterPro" id="IPR051010">
    <property type="entry name" value="BCAA_transport"/>
</dbReference>
<evidence type="ECO:0000313" key="7">
    <source>
        <dbReference type="EMBL" id="MBD0416760.1"/>
    </source>
</evidence>
<feature type="domain" description="Leucine-binding protein" evidence="6">
    <location>
        <begin position="38"/>
        <end position="382"/>
    </location>
</feature>
<dbReference type="GO" id="GO:0006865">
    <property type="term" value="P:amino acid transport"/>
    <property type="evidence" value="ECO:0007669"/>
    <property type="project" value="UniProtKB-KW"/>
</dbReference>
<proteinExistence type="inferred from homology"/>
<keyword evidence="2" id="KW-0813">Transport</keyword>
<dbReference type="InterPro" id="IPR000709">
    <property type="entry name" value="Leu_Ile_Val-bd"/>
</dbReference>
<gene>
    <name evidence="7" type="ORF">ICI42_19075</name>
</gene>
<dbReference type="Gene3D" id="3.40.50.2300">
    <property type="match status" value="2"/>
</dbReference>
<keyword evidence="8" id="KW-1185">Reference proteome</keyword>
<dbReference type="PANTHER" id="PTHR30483">
    <property type="entry name" value="LEUCINE-SPECIFIC-BINDING PROTEIN"/>
    <property type="match status" value="1"/>
</dbReference>
<dbReference type="SUPFAM" id="SSF53822">
    <property type="entry name" value="Periplasmic binding protein-like I"/>
    <property type="match status" value="1"/>
</dbReference>
<dbReference type="Pfam" id="PF13458">
    <property type="entry name" value="Peripla_BP_6"/>
    <property type="match status" value="1"/>
</dbReference>
<evidence type="ECO:0000256" key="5">
    <source>
        <dbReference type="SAM" id="SignalP"/>
    </source>
</evidence>
<dbReference type="PANTHER" id="PTHR30483:SF6">
    <property type="entry name" value="PERIPLASMIC BINDING PROTEIN OF ABC TRANSPORTER FOR NATURAL AMINO ACIDS"/>
    <property type="match status" value="1"/>
</dbReference>
<feature type="chain" id="PRO_5035200867" evidence="5">
    <location>
        <begin position="34"/>
        <end position="389"/>
    </location>
</feature>
<name>A0A8J6PRA9_9HYPH</name>
<comment type="similarity">
    <text evidence="1">Belongs to the leucine-binding protein family.</text>
</comment>
<comment type="caution">
    <text evidence="7">The sequence shown here is derived from an EMBL/GenBank/DDBJ whole genome shotgun (WGS) entry which is preliminary data.</text>
</comment>
<evidence type="ECO:0000256" key="1">
    <source>
        <dbReference type="ARBA" id="ARBA00010062"/>
    </source>
</evidence>
<dbReference type="RefSeq" id="WP_188166203.1">
    <property type="nucleotide sequence ID" value="NZ_JACVVX010000007.1"/>
</dbReference>
<keyword evidence="4" id="KW-0029">Amino-acid transport</keyword>
<evidence type="ECO:0000256" key="3">
    <source>
        <dbReference type="ARBA" id="ARBA00022729"/>
    </source>
</evidence>
<keyword evidence="3 5" id="KW-0732">Signal</keyword>
<reference evidence="7" key="1">
    <citation type="submission" date="2020-09" db="EMBL/GenBank/DDBJ databases">
        <title>Genome seq and assembly of Tianweitania sp.</title>
        <authorList>
            <person name="Chhetri G."/>
        </authorList>
    </citation>
    <scope>NUCLEOTIDE SEQUENCE</scope>
    <source>
        <strain evidence="7">Rool2</strain>
    </source>
</reference>
<dbReference type="AlphaFoldDB" id="A0A8J6PRA9"/>
<accession>A0A8J6PRA9</accession>
<evidence type="ECO:0000259" key="6">
    <source>
        <dbReference type="Pfam" id="PF13458"/>
    </source>
</evidence>
<evidence type="ECO:0000313" key="8">
    <source>
        <dbReference type="Proteomes" id="UP000643405"/>
    </source>
</evidence>
<dbReference type="InterPro" id="IPR028081">
    <property type="entry name" value="Leu-bd"/>
</dbReference>
<protein>
    <submittedName>
        <fullName evidence="7">ABC transporter substrate-binding protein</fullName>
    </submittedName>
</protein>
<organism evidence="7 8">
    <name type="scientific">Oryzicola mucosus</name>
    <dbReference type="NCBI Taxonomy" id="2767425"/>
    <lineage>
        <taxon>Bacteria</taxon>
        <taxon>Pseudomonadati</taxon>
        <taxon>Pseudomonadota</taxon>
        <taxon>Alphaproteobacteria</taxon>
        <taxon>Hyphomicrobiales</taxon>
        <taxon>Phyllobacteriaceae</taxon>
        <taxon>Oryzicola</taxon>
    </lineage>
</organism>
<dbReference type="EMBL" id="JACVVX010000007">
    <property type="protein sequence ID" value="MBD0416760.1"/>
    <property type="molecule type" value="Genomic_DNA"/>
</dbReference>
<dbReference type="PRINTS" id="PR00337">
    <property type="entry name" value="LEUILEVALBP"/>
</dbReference>
<dbReference type="Proteomes" id="UP000643405">
    <property type="component" value="Unassembled WGS sequence"/>
</dbReference>
<sequence length="389" mass="41793">MHIFRDVRRGGWRTMIYALTVAAAAGLTLPAFAQEKETVKIGSVALMSSAYTQQGVRGMDLAVKEINGAGGVWSGHPIELIKYDDQNKPEEAAAAAERLISRDKAKVILGSLTTTATAALSSVAKRRNAVLVGWSAKSEVLREGGTPLQFFLNSTVGQDTAQYSDFIVNNLKLKRVAIIAEQSDYGQSAINSITSLWKDDPNAPEIVAIERFDPRDTDFSPILTSIKGAMPDALYVAPGGAVETFANILKQRNQLAVPGIVLPAPGAMTGSLIGLAGEATEGLIFGDFYSNGSELPESTDFVQRFQKEYGYPPEKMELLGYEAVTVAAKGLENAGPDGGPREIGEAISQLEMDTARGRWRFDKLGQSYQAPAGFALLTVKDGKIINYKP</sequence>
<feature type="signal peptide" evidence="5">
    <location>
        <begin position="1"/>
        <end position="33"/>
    </location>
</feature>
<dbReference type="InterPro" id="IPR028082">
    <property type="entry name" value="Peripla_BP_I"/>
</dbReference>
<evidence type="ECO:0000256" key="4">
    <source>
        <dbReference type="ARBA" id="ARBA00022970"/>
    </source>
</evidence>
<evidence type="ECO:0000256" key="2">
    <source>
        <dbReference type="ARBA" id="ARBA00022448"/>
    </source>
</evidence>